<dbReference type="PANTHER" id="PTHR43767:SF7">
    <property type="entry name" value="MEDIUM_LONG-CHAIN-FATTY-ACID--COA LIGASE FADD8"/>
    <property type="match status" value="1"/>
</dbReference>
<dbReference type="PANTHER" id="PTHR43767">
    <property type="entry name" value="LONG-CHAIN-FATTY-ACID--COA LIGASE"/>
    <property type="match status" value="1"/>
</dbReference>
<dbReference type="RefSeq" id="WP_369385711.1">
    <property type="nucleotide sequence ID" value="NZ_BAUW01000030.1"/>
</dbReference>
<dbReference type="SUPFAM" id="SSF56801">
    <property type="entry name" value="Acetyl-CoA synthetase-like"/>
    <property type="match status" value="1"/>
</dbReference>
<name>W4RN11_9BACI</name>
<dbReference type="EMBL" id="BAUW01000030">
    <property type="protein sequence ID" value="GAE45820.1"/>
    <property type="molecule type" value="Genomic_DNA"/>
</dbReference>
<dbReference type="eggNOG" id="COG0318">
    <property type="taxonomic scope" value="Bacteria"/>
</dbReference>
<dbReference type="GO" id="GO:0016877">
    <property type="term" value="F:ligase activity, forming carbon-sulfur bonds"/>
    <property type="evidence" value="ECO:0007669"/>
    <property type="project" value="UniProtKB-ARBA"/>
</dbReference>
<dbReference type="InterPro" id="IPR042099">
    <property type="entry name" value="ANL_N_sf"/>
</dbReference>
<dbReference type="FunFam" id="3.30.300.30:FF:000008">
    <property type="entry name" value="2,3-dihydroxybenzoate-AMP ligase"/>
    <property type="match status" value="1"/>
</dbReference>
<evidence type="ECO:0000313" key="5">
    <source>
        <dbReference type="Proteomes" id="UP000018949"/>
    </source>
</evidence>
<dbReference type="InterPro" id="IPR025110">
    <property type="entry name" value="AMP-bd_C"/>
</dbReference>
<gene>
    <name evidence="4" type="ORF">JCM21738_2666</name>
</gene>
<evidence type="ECO:0000313" key="4">
    <source>
        <dbReference type="EMBL" id="GAE45820.1"/>
    </source>
</evidence>
<comment type="similarity">
    <text evidence="1">Belongs to the ATP-dependent AMP-binding enzyme family.</text>
</comment>
<comment type="caution">
    <text evidence="4">The sequence shown here is derived from an EMBL/GenBank/DDBJ whole genome shotgun (WGS) entry which is preliminary data.</text>
</comment>
<dbReference type="AlphaFoldDB" id="W4RN11"/>
<dbReference type="InterPro" id="IPR045851">
    <property type="entry name" value="AMP-bd_C_sf"/>
</dbReference>
<sequence length="180" mass="20203">MLFHNIRILNEDGNETGADEVGELAIQGNHAFSYYWKNKNATEDTLKDGWLYTGDLAKKDREGYYYIVGRKKEMIITGGENVYPLEIEHWLCAHPSIREAAVVGMPDEKWGEVVTAFIVLEEGAVLGEQEAKMHCRQKLGGYKIPKVIKTIGQMPKTHVGKIDKKQLKEVALAASDKPVS</sequence>
<keyword evidence="2 4" id="KW-0436">Ligase</keyword>
<protein>
    <submittedName>
        <fullName evidence="4">Long-chain-fatty-acid-CoA ligase</fullName>
    </submittedName>
</protein>
<proteinExistence type="inferred from homology"/>
<organism evidence="4 5">
    <name type="scientific">Mesobacillus boroniphilus JCM 21738</name>
    <dbReference type="NCBI Taxonomy" id="1294265"/>
    <lineage>
        <taxon>Bacteria</taxon>
        <taxon>Bacillati</taxon>
        <taxon>Bacillota</taxon>
        <taxon>Bacilli</taxon>
        <taxon>Bacillales</taxon>
        <taxon>Bacillaceae</taxon>
        <taxon>Mesobacillus</taxon>
    </lineage>
</organism>
<dbReference type="Proteomes" id="UP000018949">
    <property type="component" value="Unassembled WGS sequence"/>
</dbReference>
<evidence type="ECO:0000259" key="3">
    <source>
        <dbReference type="Pfam" id="PF13193"/>
    </source>
</evidence>
<accession>W4RN11</accession>
<dbReference type="Gene3D" id="3.30.300.30">
    <property type="match status" value="1"/>
</dbReference>
<reference evidence="4 5" key="1">
    <citation type="submission" date="2013-12" db="EMBL/GenBank/DDBJ databases">
        <title>NBRP : Genome information of microbial organism related human and environment.</title>
        <authorList>
            <person name="Hattori M."/>
            <person name="Oshima K."/>
            <person name="Inaba H."/>
            <person name="Suda W."/>
            <person name="Sakamoto M."/>
            <person name="Iino T."/>
            <person name="Kitahara M."/>
            <person name="Oshida Y."/>
            <person name="Iida T."/>
            <person name="Kudo T."/>
            <person name="Itoh T."/>
            <person name="Ahmed I."/>
            <person name="Ohkuma M."/>
        </authorList>
    </citation>
    <scope>NUCLEOTIDE SEQUENCE [LARGE SCALE GENOMIC DNA]</scope>
    <source>
        <strain evidence="4 5">JCM 21738</strain>
    </source>
</reference>
<keyword evidence="5" id="KW-1185">Reference proteome</keyword>
<dbReference type="Gene3D" id="3.40.50.12780">
    <property type="entry name" value="N-terminal domain of ligase-like"/>
    <property type="match status" value="1"/>
</dbReference>
<evidence type="ECO:0000256" key="2">
    <source>
        <dbReference type="ARBA" id="ARBA00022598"/>
    </source>
</evidence>
<evidence type="ECO:0000256" key="1">
    <source>
        <dbReference type="ARBA" id="ARBA00006432"/>
    </source>
</evidence>
<dbReference type="InterPro" id="IPR050237">
    <property type="entry name" value="ATP-dep_AMP-bd_enzyme"/>
</dbReference>
<dbReference type="Pfam" id="PF13193">
    <property type="entry name" value="AMP-binding_C"/>
    <property type="match status" value="1"/>
</dbReference>
<feature type="domain" description="AMP-binding enzyme C-terminal" evidence="3">
    <location>
        <begin position="86"/>
        <end position="161"/>
    </location>
</feature>